<dbReference type="EMBL" id="MEZK01000034">
    <property type="protein sequence ID" value="OGD61744.1"/>
    <property type="molecule type" value="Genomic_DNA"/>
</dbReference>
<evidence type="ECO:0000313" key="4">
    <source>
        <dbReference type="EMBL" id="OGD61744.1"/>
    </source>
</evidence>
<comment type="similarity">
    <text evidence="1">Belongs to the aldehyde dehydrogenase family.</text>
</comment>
<comment type="caution">
    <text evidence="4">The sequence shown here is derived from an EMBL/GenBank/DDBJ whole genome shotgun (WGS) entry which is preliminary data.</text>
</comment>
<dbReference type="Proteomes" id="UP000177006">
    <property type="component" value="Unassembled WGS sequence"/>
</dbReference>
<keyword evidence="2" id="KW-0560">Oxidoreductase</keyword>
<dbReference type="InterPro" id="IPR050740">
    <property type="entry name" value="Aldehyde_DH_Superfamily"/>
</dbReference>
<organism evidence="4 5">
    <name type="scientific">Candidatus Beckwithbacteria bacterium RBG_13_42_9</name>
    <dbReference type="NCBI Taxonomy" id="1797457"/>
    <lineage>
        <taxon>Bacteria</taxon>
        <taxon>Candidatus Beckwithiibacteriota</taxon>
    </lineage>
</organism>
<dbReference type="GO" id="GO:0016620">
    <property type="term" value="F:oxidoreductase activity, acting on the aldehyde or oxo group of donors, NAD or NADP as acceptor"/>
    <property type="evidence" value="ECO:0007669"/>
    <property type="project" value="InterPro"/>
</dbReference>
<evidence type="ECO:0000256" key="2">
    <source>
        <dbReference type="ARBA" id="ARBA00023002"/>
    </source>
</evidence>
<name>A0A1F5E375_9BACT</name>
<evidence type="ECO:0000313" key="5">
    <source>
        <dbReference type="Proteomes" id="UP000177006"/>
    </source>
</evidence>
<gene>
    <name evidence="4" type="ORF">A2160_04700</name>
</gene>
<protein>
    <recommendedName>
        <fullName evidence="3">Aldehyde dehydrogenase domain-containing protein</fullName>
    </recommendedName>
</protein>
<dbReference type="InterPro" id="IPR016163">
    <property type="entry name" value="Ald_DH_C"/>
</dbReference>
<dbReference type="Gene3D" id="3.40.309.10">
    <property type="entry name" value="Aldehyde Dehydrogenase, Chain A, domain 2"/>
    <property type="match status" value="1"/>
</dbReference>
<dbReference type="FunFam" id="3.40.309.10:FF:000009">
    <property type="entry name" value="Aldehyde dehydrogenase A"/>
    <property type="match status" value="1"/>
</dbReference>
<dbReference type="CDD" id="cd07078">
    <property type="entry name" value="ALDH"/>
    <property type="match status" value="1"/>
</dbReference>
<accession>A0A1F5E375</accession>
<dbReference type="InterPro" id="IPR016162">
    <property type="entry name" value="Ald_DH_N"/>
</dbReference>
<proteinExistence type="inferred from homology"/>
<sequence>MATLISTNPAKDYQKLGSVKVSTLSEIKKKVALANQAKKAWKELGAAKRAQILKSLYKAFKKHYAEMALLTTREMGRPISETLGDQAWDMSYFGQFLSEGPKYLQDEVTHQDKKGIHKIVYEPYGTTALIVPWNFPFANWLWGVIPTLVAGNVVVFKHSEECPLMGKLIDKIMAEAKLPKGIFSQVYGDGKVGEMLANQPVDLIWFTGSSAVGKKLFAISGQKFIKSVMELGGSNPAVVFDDVKVDEIVDGLLWGRFANCGQVCDCIKRLLVHEKVAKELVGRLKEKLEKLVIGDPEDKKTQIGSLVAKRQVDLLKDQVTDAVKKGAKVITGGKEPQNLKGAYYLPTLLTNIKPNMRVWQEEVFGPVLPMMAFKTEAEAVKLANETIYGLGAKVYSKDLKRARRVASKIQAGCIDINQGNHWLSCNPFGGYKASGMGREHGRIGFQELTQVKVVAEEK</sequence>
<dbReference type="PANTHER" id="PTHR43353">
    <property type="entry name" value="SUCCINATE-SEMIALDEHYDE DEHYDROGENASE, MITOCHONDRIAL"/>
    <property type="match status" value="1"/>
</dbReference>
<feature type="domain" description="Aldehyde dehydrogenase" evidence="3">
    <location>
        <begin position="6"/>
        <end position="454"/>
    </location>
</feature>
<dbReference type="SUPFAM" id="SSF53720">
    <property type="entry name" value="ALDH-like"/>
    <property type="match status" value="1"/>
</dbReference>
<dbReference type="Pfam" id="PF00171">
    <property type="entry name" value="Aldedh"/>
    <property type="match status" value="1"/>
</dbReference>
<dbReference type="PANTHER" id="PTHR43353:SF5">
    <property type="entry name" value="SUCCINATE-SEMIALDEHYDE DEHYDROGENASE, MITOCHONDRIAL"/>
    <property type="match status" value="1"/>
</dbReference>
<evidence type="ECO:0000256" key="1">
    <source>
        <dbReference type="ARBA" id="ARBA00009986"/>
    </source>
</evidence>
<dbReference type="STRING" id="1797457.A2160_04700"/>
<dbReference type="InterPro" id="IPR016161">
    <property type="entry name" value="Ald_DH/histidinol_DH"/>
</dbReference>
<evidence type="ECO:0000259" key="3">
    <source>
        <dbReference type="Pfam" id="PF00171"/>
    </source>
</evidence>
<dbReference type="Gene3D" id="3.40.605.10">
    <property type="entry name" value="Aldehyde Dehydrogenase, Chain A, domain 1"/>
    <property type="match status" value="1"/>
</dbReference>
<dbReference type="InterPro" id="IPR015590">
    <property type="entry name" value="Aldehyde_DH_dom"/>
</dbReference>
<dbReference type="AlphaFoldDB" id="A0A1F5E375"/>
<reference evidence="4 5" key="1">
    <citation type="journal article" date="2016" name="Nat. Commun.">
        <title>Thousands of microbial genomes shed light on interconnected biogeochemical processes in an aquifer system.</title>
        <authorList>
            <person name="Anantharaman K."/>
            <person name="Brown C.T."/>
            <person name="Hug L.A."/>
            <person name="Sharon I."/>
            <person name="Castelle C.J."/>
            <person name="Probst A.J."/>
            <person name="Thomas B.C."/>
            <person name="Singh A."/>
            <person name="Wilkins M.J."/>
            <person name="Karaoz U."/>
            <person name="Brodie E.L."/>
            <person name="Williams K.H."/>
            <person name="Hubbard S.S."/>
            <person name="Banfield J.F."/>
        </authorList>
    </citation>
    <scope>NUCLEOTIDE SEQUENCE [LARGE SCALE GENOMIC DNA]</scope>
</reference>